<dbReference type="Pfam" id="PF06429">
    <property type="entry name" value="Flg_bbr_C"/>
    <property type="match status" value="1"/>
</dbReference>
<keyword evidence="6 7" id="KW-0975">Bacterial flagellum</keyword>
<protein>
    <recommendedName>
        <fullName evidence="4 7">Flagellar hook-associated protein 1</fullName>
        <shortName evidence="7">HAP1</shortName>
    </recommendedName>
</protein>
<dbReference type="NCBIfam" id="TIGR02492">
    <property type="entry name" value="flgK_ends"/>
    <property type="match status" value="1"/>
</dbReference>
<keyword evidence="12" id="KW-0969">Cilium</keyword>
<evidence type="ECO:0000256" key="4">
    <source>
        <dbReference type="ARBA" id="ARBA00016244"/>
    </source>
</evidence>
<dbReference type="InterPro" id="IPR001444">
    <property type="entry name" value="Flag_bb_rod_N"/>
</dbReference>
<evidence type="ECO:0000256" key="6">
    <source>
        <dbReference type="ARBA" id="ARBA00023143"/>
    </source>
</evidence>
<feature type="domain" description="Flagellar basal body rod protein N-terminal" evidence="9">
    <location>
        <begin position="4"/>
        <end position="33"/>
    </location>
</feature>
<evidence type="ECO:0000259" key="11">
    <source>
        <dbReference type="Pfam" id="PF22638"/>
    </source>
</evidence>
<dbReference type="EMBL" id="JBHLVX010000017">
    <property type="protein sequence ID" value="MFC0267316.1"/>
    <property type="molecule type" value="Genomic_DNA"/>
</dbReference>
<feature type="region of interest" description="Disordered" evidence="8">
    <location>
        <begin position="423"/>
        <end position="445"/>
    </location>
</feature>
<sequence>MSLMNTALSGLRAAQIGLNTTSNNIANVNTEGYNRQLVNLSEGRGSYAGGLFSGSGVNVDGVQRQYQQYLSTQLNQAQSDQSASRSHLDQLQQVNNLLADDEGGLNTQIQSFFAGMQTLADNPGDISARQAMLGNAESMTSQFRATDNYLKNMDSNTTAQMGGTLDEINSLAGRIAELNGQINSTRAKTGTEPNDMLDQRDLAVSKLSQLTGISVYSQDGKYNVSMSSGETLVAGNRAQSLEMTASQADPTRQVVAFRNADGNLSEVSEKKLSGGELGGLMAFRNKTLPDAQHRLDQLAHALGSRINELQTGGVDLNGNAGNALFTTSEPAVTADSRNQGEGQPAVSFSGDIENVGTSNYRLTVDNSVDAGYRLERLSDGQSVSAEEAGLEIDVEGLNDGDRFNIKPLEGAAADLGVSESMTPEGVAARSNERDADGNLVEGRTGNSNARAMADVQSETLIGGSASLNTAYASLVGEVGNRTATLESSNETQSAISQEIKSAQQSVSGVNLDEEAANMMRYQQFYSANAQMIRASSETFNTLLGIMR</sequence>
<dbReference type="PANTHER" id="PTHR30033">
    <property type="entry name" value="FLAGELLAR HOOK-ASSOCIATED PROTEIN 1"/>
    <property type="match status" value="1"/>
</dbReference>
<proteinExistence type="inferred from homology"/>
<dbReference type="Pfam" id="PF22638">
    <property type="entry name" value="FlgK_D1"/>
    <property type="match status" value="1"/>
</dbReference>
<comment type="subcellular location">
    <subcellularLocation>
        <location evidence="1 7">Bacterial flagellum</location>
    </subcellularLocation>
    <subcellularLocation>
        <location evidence="2 7">Secreted</location>
    </subcellularLocation>
</comment>
<comment type="caution">
    <text evidence="12">The sequence shown here is derived from an EMBL/GenBank/DDBJ whole genome shotgun (WGS) entry which is preliminary data.</text>
</comment>
<accession>A0ABV6G102</accession>
<keyword evidence="13" id="KW-1185">Reference proteome</keyword>
<dbReference type="PRINTS" id="PR01005">
    <property type="entry name" value="FLGHOOKAP1"/>
</dbReference>
<feature type="domain" description="Flagellar basal-body/hook protein C-terminal" evidence="10">
    <location>
        <begin position="506"/>
        <end position="543"/>
    </location>
</feature>
<dbReference type="InterPro" id="IPR002371">
    <property type="entry name" value="FlgK"/>
</dbReference>
<evidence type="ECO:0000313" key="13">
    <source>
        <dbReference type="Proteomes" id="UP001589814"/>
    </source>
</evidence>
<dbReference type="Proteomes" id="UP001589814">
    <property type="component" value="Unassembled WGS sequence"/>
</dbReference>
<dbReference type="SUPFAM" id="SSF64518">
    <property type="entry name" value="Phase 1 flagellin"/>
    <property type="match status" value="1"/>
</dbReference>
<evidence type="ECO:0000256" key="2">
    <source>
        <dbReference type="ARBA" id="ARBA00004613"/>
    </source>
</evidence>
<organism evidence="12 13">
    <name type="scientific">Kushneria aurantia</name>
    <dbReference type="NCBI Taxonomy" id="504092"/>
    <lineage>
        <taxon>Bacteria</taxon>
        <taxon>Pseudomonadati</taxon>
        <taxon>Pseudomonadota</taxon>
        <taxon>Gammaproteobacteria</taxon>
        <taxon>Oceanospirillales</taxon>
        <taxon>Halomonadaceae</taxon>
        <taxon>Kushneria</taxon>
    </lineage>
</organism>
<evidence type="ECO:0000256" key="7">
    <source>
        <dbReference type="RuleBase" id="RU362065"/>
    </source>
</evidence>
<reference evidence="12 13" key="1">
    <citation type="submission" date="2024-09" db="EMBL/GenBank/DDBJ databases">
        <authorList>
            <person name="Sun Q."/>
            <person name="Mori K."/>
        </authorList>
    </citation>
    <scope>NUCLEOTIDE SEQUENCE [LARGE SCALE GENOMIC DNA]</scope>
    <source>
        <strain evidence="12 13">CCM 7415</strain>
    </source>
</reference>
<evidence type="ECO:0000313" key="12">
    <source>
        <dbReference type="EMBL" id="MFC0267316.1"/>
    </source>
</evidence>
<dbReference type="RefSeq" id="WP_026351952.1">
    <property type="nucleotide sequence ID" value="NZ_JBHLVX010000017.1"/>
</dbReference>
<evidence type="ECO:0000259" key="9">
    <source>
        <dbReference type="Pfam" id="PF00460"/>
    </source>
</evidence>
<gene>
    <name evidence="7 12" type="primary">flgK</name>
    <name evidence="12" type="ORF">ACFFHW_04780</name>
</gene>
<evidence type="ECO:0000256" key="1">
    <source>
        <dbReference type="ARBA" id="ARBA00004365"/>
    </source>
</evidence>
<feature type="domain" description="Flagellar hook-associated protein FlgK helical" evidence="11">
    <location>
        <begin position="91"/>
        <end position="325"/>
    </location>
</feature>
<keyword evidence="12" id="KW-0282">Flagellum</keyword>
<evidence type="ECO:0000256" key="8">
    <source>
        <dbReference type="SAM" id="MobiDB-lite"/>
    </source>
</evidence>
<dbReference type="InterPro" id="IPR010930">
    <property type="entry name" value="Flg_bb/hook_C_dom"/>
</dbReference>
<keyword evidence="5 7" id="KW-0964">Secreted</keyword>
<name>A0ABV6G102_9GAMM</name>
<dbReference type="InterPro" id="IPR053927">
    <property type="entry name" value="FlgK_helical"/>
</dbReference>
<evidence type="ECO:0000259" key="10">
    <source>
        <dbReference type="Pfam" id="PF06429"/>
    </source>
</evidence>
<keyword evidence="12" id="KW-0966">Cell projection</keyword>
<evidence type="ECO:0000256" key="5">
    <source>
        <dbReference type="ARBA" id="ARBA00022525"/>
    </source>
</evidence>
<dbReference type="PANTHER" id="PTHR30033:SF1">
    <property type="entry name" value="FLAGELLAR HOOK-ASSOCIATED PROTEIN 1"/>
    <property type="match status" value="1"/>
</dbReference>
<dbReference type="Pfam" id="PF00460">
    <property type="entry name" value="Flg_bb_rod"/>
    <property type="match status" value="1"/>
</dbReference>
<comment type="similarity">
    <text evidence="3 7">Belongs to the flagella basal body rod proteins family.</text>
</comment>
<evidence type="ECO:0000256" key="3">
    <source>
        <dbReference type="ARBA" id="ARBA00009677"/>
    </source>
</evidence>